<keyword evidence="2" id="KW-0677">Repeat</keyword>
<dbReference type="GO" id="GO:0031425">
    <property type="term" value="P:chloroplast RNA processing"/>
    <property type="evidence" value="ECO:0007669"/>
    <property type="project" value="UniProtKB-ARBA"/>
</dbReference>
<name>A0AAD3RXR0_NEPGR</name>
<comment type="caution">
    <text evidence="5">The sequence shown here is derived from an EMBL/GenBank/DDBJ whole genome shotgun (WGS) entry which is preliminary data.</text>
</comment>
<dbReference type="FunFam" id="1.25.40.10:FF:001050">
    <property type="entry name" value="Pentatricopeptide repeat-containing protein At2g33760"/>
    <property type="match status" value="1"/>
</dbReference>
<dbReference type="Pfam" id="PF01535">
    <property type="entry name" value="PPR"/>
    <property type="match status" value="4"/>
</dbReference>
<dbReference type="FunFam" id="1.25.40.10:FF:000196">
    <property type="entry name" value="Pentatricopeptide repeat-containing protein At4g14850"/>
    <property type="match status" value="1"/>
</dbReference>
<feature type="domain" description="DYW" evidence="4">
    <location>
        <begin position="710"/>
        <end position="802"/>
    </location>
</feature>
<feature type="repeat" description="PPR" evidence="3">
    <location>
        <begin position="159"/>
        <end position="193"/>
    </location>
</feature>
<evidence type="ECO:0000313" key="6">
    <source>
        <dbReference type="Proteomes" id="UP001279734"/>
    </source>
</evidence>
<gene>
    <name evidence="5" type="ORF">Nepgr_001424</name>
</gene>
<dbReference type="GO" id="GO:0003723">
    <property type="term" value="F:RNA binding"/>
    <property type="evidence" value="ECO:0007669"/>
    <property type="project" value="InterPro"/>
</dbReference>
<feature type="repeat" description="PPR" evidence="3">
    <location>
        <begin position="495"/>
        <end position="529"/>
    </location>
</feature>
<evidence type="ECO:0000256" key="1">
    <source>
        <dbReference type="ARBA" id="ARBA00006643"/>
    </source>
</evidence>
<dbReference type="Gene3D" id="1.25.40.10">
    <property type="entry name" value="Tetratricopeptide repeat domain"/>
    <property type="match status" value="4"/>
</dbReference>
<evidence type="ECO:0000256" key="3">
    <source>
        <dbReference type="PROSITE-ProRule" id="PRU00708"/>
    </source>
</evidence>
<sequence length="802" mass="89499">MVPTRPNLSSSLLPIKIQALQQPNAPFIFNLAKQQKHHPHQQLPKKTPNPISEQITLDQTRQIHALMLKTHFQNINSIPFSPFQSYSSLSSCYNFLITSYIMNYQPNVALHMYAQMRRVDAEVDGFIIPSVLKACSRACWVQLGKEVHGFALKSGLDFDVFVGNALIQMYSECGRVESARDVFDKMPERDVVSWGTMIRNYGRHRMFDEALGIIREMHHCPVKTSEAAMIGMVNLFADIANSKWAKPMHAYVIKNSNTTQLGVTVTTALIDLHAKCGDLALARSLFDGLAQKTIVSWTAMTAGYIHCNELEEGVKLFAEMVAAEVLPNEVTILSMIIGCGQVGALELGRQLHAYALRNGFVMSLALTTALLDMYGKCSRFGVARAIFNSMESKDVMAWTAIISSCTKANYIHEAIDHFVKMRNAGVRPNQVTMVSLLSLCAEAAALDIGKWIHACIYNQRIEVDVVLKTALVDMYAKCGDIDGAYKVFYASMDRDICIWNAMMTGYGMHGFSNEALELFADMQRLGIAPNDVTFIGLLHACSHAGMVEEGKRVFGNMVNSYGLVPKIEHYGCMVDLLGRSGLLQEAHEMIESMPMKPNTAVWGALLAACKLHKNPTLGQLAAQKLLEIDPKNCGYNVLMSNIYAAANRWTDVAVIRTAMKNKQMRKEPGFSSIEVNGSVHEFMMGDQVHPHTEQINDMLVEMMKKLREAGYKPDTSIVLLNVDEEEKETSLTFHSEKIAMAFGLISTAPSTPIRIVKNLRVCDDCHTATKLLSKIYGRSITVRDRNRFHHFREGSCSCGDYW</sequence>
<feature type="repeat" description="PPR" evidence="3">
    <location>
        <begin position="394"/>
        <end position="428"/>
    </location>
</feature>
<dbReference type="PROSITE" id="PS51375">
    <property type="entry name" value="PPR"/>
    <property type="match status" value="5"/>
</dbReference>
<dbReference type="GO" id="GO:0008270">
    <property type="term" value="F:zinc ion binding"/>
    <property type="evidence" value="ECO:0007669"/>
    <property type="project" value="InterPro"/>
</dbReference>
<proteinExistence type="inferred from homology"/>
<dbReference type="InterPro" id="IPR046848">
    <property type="entry name" value="E_motif"/>
</dbReference>
<organism evidence="5 6">
    <name type="scientific">Nepenthes gracilis</name>
    <name type="common">Slender pitcher plant</name>
    <dbReference type="NCBI Taxonomy" id="150966"/>
    <lineage>
        <taxon>Eukaryota</taxon>
        <taxon>Viridiplantae</taxon>
        <taxon>Streptophyta</taxon>
        <taxon>Embryophyta</taxon>
        <taxon>Tracheophyta</taxon>
        <taxon>Spermatophyta</taxon>
        <taxon>Magnoliopsida</taxon>
        <taxon>eudicotyledons</taxon>
        <taxon>Gunneridae</taxon>
        <taxon>Pentapetalae</taxon>
        <taxon>Caryophyllales</taxon>
        <taxon>Nepenthaceae</taxon>
        <taxon>Nepenthes</taxon>
    </lineage>
</organism>
<dbReference type="Proteomes" id="UP001279734">
    <property type="component" value="Unassembled WGS sequence"/>
</dbReference>
<dbReference type="FunFam" id="1.25.40.10:FF:000344">
    <property type="entry name" value="Pentatricopeptide repeat-containing protein"/>
    <property type="match status" value="1"/>
</dbReference>
<reference evidence="5" key="1">
    <citation type="submission" date="2023-05" db="EMBL/GenBank/DDBJ databases">
        <title>Nepenthes gracilis genome sequencing.</title>
        <authorList>
            <person name="Fukushima K."/>
        </authorList>
    </citation>
    <scope>NUCLEOTIDE SEQUENCE</scope>
    <source>
        <strain evidence="5">SING2019-196</strain>
    </source>
</reference>
<dbReference type="AlphaFoldDB" id="A0AAD3RXR0"/>
<dbReference type="FunFam" id="1.25.40.10:FF:000231">
    <property type="entry name" value="Pentatricopeptide repeat-containing protein chloroplastic"/>
    <property type="match status" value="1"/>
</dbReference>
<dbReference type="NCBIfam" id="TIGR00756">
    <property type="entry name" value="PPR"/>
    <property type="match status" value="6"/>
</dbReference>
<accession>A0AAD3RXR0</accession>
<dbReference type="PANTHER" id="PTHR47926">
    <property type="entry name" value="PENTATRICOPEPTIDE REPEAT-CONTAINING PROTEIN"/>
    <property type="match status" value="1"/>
</dbReference>
<comment type="similarity">
    <text evidence="1">Belongs to the PPR family. PCMP-H subfamily.</text>
</comment>
<dbReference type="InterPro" id="IPR011990">
    <property type="entry name" value="TPR-like_helical_dom_sf"/>
</dbReference>
<evidence type="ECO:0000313" key="5">
    <source>
        <dbReference type="EMBL" id="GMG99584.1"/>
    </source>
</evidence>
<dbReference type="Pfam" id="PF13041">
    <property type="entry name" value="PPR_2"/>
    <property type="match status" value="3"/>
</dbReference>
<dbReference type="GO" id="GO:0009451">
    <property type="term" value="P:RNA modification"/>
    <property type="evidence" value="ECO:0007669"/>
    <property type="project" value="InterPro"/>
</dbReference>
<dbReference type="Pfam" id="PF20431">
    <property type="entry name" value="E_motif"/>
    <property type="match status" value="1"/>
</dbReference>
<dbReference type="PANTHER" id="PTHR47926:SF490">
    <property type="entry name" value="REPEAT-LIKE SUPERFAMILY PROTEIN, PUTATIVE-RELATED"/>
    <property type="match status" value="1"/>
</dbReference>
<feature type="repeat" description="PPR" evidence="3">
    <location>
        <begin position="530"/>
        <end position="565"/>
    </location>
</feature>
<dbReference type="InterPro" id="IPR032867">
    <property type="entry name" value="DYW_dom"/>
</dbReference>
<dbReference type="EMBL" id="BSYO01000001">
    <property type="protein sequence ID" value="GMG99584.1"/>
    <property type="molecule type" value="Genomic_DNA"/>
</dbReference>
<evidence type="ECO:0000256" key="2">
    <source>
        <dbReference type="ARBA" id="ARBA00022737"/>
    </source>
</evidence>
<feature type="repeat" description="PPR" evidence="3">
    <location>
        <begin position="293"/>
        <end position="327"/>
    </location>
</feature>
<keyword evidence="6" id="KW-1185">Reference proteome</keyword>
<dbReference type="InterPro" id="IPR002885">
    <property type="entry name" value="PPR_rpt"/>
</dbReference>
<dbReference type="InterPro" id="IPR046960">
    <property type="entry name" value="PPR_At4g14850-like_plant"/>
</dbReference>
<evidence type="ECO:0000259" key="4">
    <source>
        <dbReference type="Pfam" id="PF14432"/>
    </source>
</evidence>
<dbReference type="Pfam" id="PF14432">
    <property type="entry name" value="DYW_deaminase"/>
    <property type="match status" value="1"/>
</dbReference>
<protein>
    <recommendedName>
        <fullName evidence="4">DYW domain-containing protein</fullName>
    </recommendedName>
</protein>